<dbReference type="AlphaFoldDB" id="A0A0T9M239"/>
<protein>
    <submittedName>
        <fullName evidence="4">Type-III secretion protein</fullName>
    </submittedName>
</protein>
<dbReference type="InterPro" id="IPR012843">
    <property type="entry name" value="YscD"/>
</dbReference>
<proteinExistence type="predicted"/>
<evidence type="ECO:0000313" key="4">
    <source>
        <dbReference type="EMBL" id="CNF50813.1"/>
    </source>
</evidence>
<evidence type="ECO:0000259" key="2">
    <source>
        <dbReference type="Pfam" id="PF21934"/>
    </source>
</evidence>
<feature type="domain" description="YscD-like Bon-like" evidence="2">
    <location>
        <begin position="274"/>
        <end position="334"/>
    </location>
</feature>
<keyword evidence="1" id="KW-0812">Transmembrane</keyword>
<dbReference type="NCBIfam" id="TIGR02500">
    <property type="entry name" value="type_III_yscD"/>
    <property type="match status" value="1"/>
</dbReference>
<accession>A0A0T9M239</accession>
<dbReference type="InterPro" id="IPR053947">
    <property type="entry name" value="YscD_ppl__2nd"/>
</dbReference>
<dbReference type="EMBL" id="CPZJ01000004">
    <property type="protein sequence ID" value="CNF50813.1"/>
    <property type="molecule type" value="Genomic_DNA"/>
</dbReference>
<dbReference type="InterPro" id="IPR053946">
    <property type="entry name" value="YscD_ppl_3rd"/>
</dbReference>
<evidence type="ECO:0000259" key="3">
    <source>
        <dbReference type="Pfam" id="PF21937"/>
    </source>
</evidence>
<dbReference type="RefSeq" id="WP_050073219.1">
    <property type="nucleotide sequence ID" value="NZ_CPZJ01000004.1"/>
</dbReference>
<feature type="domain" description="YscD-like Bon-like" evidence="3">
    <location>
        <begin position="207"/>
        <end position="269"/>
    </location>
</feature>
<keyword evidence="1" id="KW-0472">Membrane</keyword>
<dbReference type="Proteomes" id="UP000038750">
    <property type="component" value="Unassembled WGS sequence"/>
</dbReference>
<dbReference type="eggNOG" id="ENOG50307NE">
    <property type="taxonomic scope" value="Bacteria"/>
</dbReference>
<dbReference type="STRING" id="631.CH53_1433"/>
<dbReference type="Pfam" id="PF21934">
    <property type="entry name" value="Yop-YscD_ppl_3rd"/>
    <property type="match status" value="1"/>
</dbReference>
<feature type="transmembrane region" description="Helical" evidence="1">
    <location>
        <begin position="110"/>
        <end position="133"/>
    </location>
</feature>
<evidence type="ECO:0000313" key="5">
    <source>
        <dbReference type="Proteomes" id="UP000038750"/>
    </source>
</evidence>
<organism evidence="4 5">
    <name type="scientific">Yersinia intermedia</name>
    <dbReference type="NCBI Taxonomy" id="631"/>
    <lineage>
        <taxon>Bacteria</taxon>
        <taxon>Pseudomonadati</taxon>
        <taxon>Pseudomonadota</taxon>
        <taxon>Gammaproteobacteria</taxon>
        <taxon>Enterobacterales</taxon>
        <taxon>Yersiniaceae</taxon>
        <taxon>Yersinia</taxon>
    </lineage>
</organism>
<evidence type="ECO:0000256" key="1">
    <source>
        <dbReference type="SAM" id="Phobius"/>
    </source>
</evidence>
<sequence>MAVRFKLRLLNGELSGRELMLPEGVFTLGGQQCDVLLPLPQGQILTLRISDEHITLQTSGDVWIKGERHDLQKKLPLRQAIETAGLILVIGEAEDILSDIHYIPRARPRLLLWLSVLAFILLLMLSAVIFWFIQQPKALLAYLPPDIPTQLSEQLKQPALQGVKENWLSDGSVILSGHCRSSPAVIKLQNFLVLNRVIFRNQLVCDDHLLSSVKDVLHQYGYQDMEVDTGKYPGHITIHGAIEMGGQWLKVQETLATVAGLKGWAVINSHDGQIAQLVERLRELGLLGYLSMAQSNKEIIISGILSLSQQQQLMDMLTALARQQPGFLAVKYQNIPTSDQTAQFLPAAIVSYGGNKLSGFVQLANGLRLQQGAVLANGYKVIFIGEQGISLLKSNNLIHIPMNF</sequence>
<dbReference type="Pfam" id="PF21937">
    <property type="entry name" value="Yop-YscD_ppl_2nd"/>
    <property type="match status" value="1"/>
</dbReference>
<name>A0A0T9M239_YERIN</name>
<dbReference type="OrthoDB" id="7066518at2"/>
<reference evidence="4 5" key="1">
    <citation type="submission" date="2015-03" db="EMBL/GenBank/DDBJ databases">
        <authorList>
            <person name="Murphy D."/>
        </authorList>
    </citation>
    <scope>NUCLEOTIDE SEQUENCE [LARGE SCALE GENOMIC DNA]</scope>
    <source>
        <strain evidence="4 5">BR165/97</strain>
    </source>
</reference>
<gene>
    <name evidence="4" type="ORF">ERS008530_01391</name>
</gene>
<keyword evidence="1" id="KW-1133">Transmembrane helix</keyword>